<dbReference type="Proteomes" id="UP000027195">
    <property type="component" value="Unassembled WGS sequence"/>
</dbReference>
<keyword evidence="5" id="KW-1185">Reference proteome</keyword>
<dbReference type="PANTHER" id="PTHR24189:SF50">
    <property type="entry name" value="ANKYRIN REPEAT AND SOCS BOX PROTEIN 2"/>
    <property type="match status" value="1"/>
</dbReference>
<dbReference type="SMART" id="SM00248">
    <property type="entry name" value="ANK"/>
    <property type="match status" value="9"/>
</dbReference>
<organism evidence="4 5">
    <name type="scientific">Botryobasidium botryosum (strain FD-172 SS1)</name>
    <dbReference type="NCBI Taxonomy" id="930990"/>
    <lineage>
        <taxon>Eukaryota</taxon>
        <taxon>Fungi</taxon>
        <taxon>Dikarya</taxon>
        <taxon>Basidiomycota</taxon>
        <taxon>Agaricomycotina</taxon>
        <taxon>Agaricomycetes</taxon>
        <taxon>Cantharellales</taxon>
        <taxon>Botryobasidiaceae</taxon>
        <taxon>Botryobasidium</taxon>
    </lineage>
</organism>
<accession>A0A067MKW1</accession>
<feature type="repeat" description="ANK" evidence="3">
    <location>
        <begin position="139"/>
        <end position="172"/>
    </location>
</feature>
<dbReference type="HOGENOM" id="CLU_729563_0_0_1"/>
<dbReference type="InParanoid" id="A0A067MKW1"/>
<evidence type="ECO:0000313" key="4">
    <source>
        <dbReference type="EMBL" id="KDQ16388.1"/>
    </source>
</evidence>
<dbReference type="InterPro" id="IPR002110">
    <property type="entry name" value="Ankyrin_rpt"/>
</dbReference>
<feature type="repeat" description="ANK" evidence="3">
    <location>
        <begin position="6"/>
        <end position="38"/>
    </location>
</feature>
<dbReference type="Gene3D" id="1.25.40.20">
    <property type="entry name" value="Ankyrin repeat-containing domain"/>
    <property type="match status" value="5"/>
</dbReference>
<dbReference type="SUPFAM" id="SSF48403">
    <property type="entry name" value="Ankyrin repeat"/>
    <property type="match status" value="1"/>
</dbReference>
<feature type="repeat" description="ANK" evidence="3">
    <location>
        <begin position="209"/>
        <end position="241"/>
    </location>
</feature>
<dbReference type="PROSITE" id="PS50297">
    <property type="entry name" value="ANK_REP_REGION"/>
    <property type="match status" value="5"/>
</dbReference>
<feature type="repeat" description="ANK" evidence="3">
    <location>
        <begin position="173"/>
        <end position="208"/>
    </location>
</feature>
<evidence type="ECO:0000256" key="3">
    <source>
        <dbReference type="PROSITE-ProRule" id="PRU00023"/>
    </source>
</evidence>
<reference evidence="5" key="1">
    <citation type="journal article" date="2014" name="Proc. Natl. Acad. Sci. U.S.A.">
        <title>Extensive sampling of basidiomycete genomes demonstrates inadequacy of the white-rot/brown-rot paradigm for wood decay fungi.</title>
        <authorList>
            <person name="Riley R."/>
            <person name="Salamov A.A."/>
            <person name="Brown D.W."/>
            <person name="Nagy L.G."/>
            <person name="Floudas D."/>
            <person name="Held B.W."/>
            <person name="Levasseur A."/>
            <person name="Lombard V."/>
            <person name="Morin E."/>
            <person name="Otillar R."/>
            <person name="Lindquist E.A."/>
            <person name="Sun H."/>
            <person name="LaButti K.M."/>
            <person name="Schmutz J."/>
            <person name="Jabbour D."/>
            <person name="Luo H."/>
            <person name="Baker S.E."/>
            <person name="Pisabarro A.G."/>
            <person name="Walton J.D."/>
            <person name="Blanchette R.A."/>
            <person name="Henrissat B."/>
            <person name="Martin F."/>
            <person name="Cullen D."/>
            <person name="Hibbett D.S."/>
            <person name="Grigoriev I.V."/>
        </authorList>
    </citation>
    <scope>NUCLEOTIDE SEQUENCE [LARGE SCALE GENOMIC DNA]</scope>
    <source>
        <strain evidence="5">FD-172 SS1</strain>
    </source>
</reference>
<evidence type="ECO:0000256" key="2">
    <source>
        <dbReference type="ARBA" id="ARBA00023043"/>
    </source>
</evidence>
<evidence type="ECO:0000256" key="1">
    <source>
        <dbReference type="ARBA" id="ARBA00022737"/>
    </source>
</evidence>
<dbReference type="Pfam" id="PF00023">
    <property type="entry name" value="Ank"/>
    <property type="match status" value="2"/>
</dbReference>
<feature type="repeat" description="ANK" evidence="3">
    <location>
        <begin position="73"/>
        <end position="105"/>
    </location>
</feature>
<dbReference type="InterPro" id="IPR050745">
    <property type="entry name" value="Multifunctional_regulatory"/>
</dbReference>
<dbReference type="EMBL" id="KL198028">
    <property type="protein sequence ID" value="KDQ16388.1"/>
    <property type="molecule type" value="Genomic_DNA"/>
</dbReference>
<gene>
    <name evidence="4" type="ORF">BOTBODRAFT_107436</name>
</gene>
<dbReference type="PANTHER" id="PTHR24189">
    <property type="entry name" value="MYOTROPHIN"/>
    <property type="match status" value="1"/>
</dbReference>
<dbReference type="InterPro" id="IPR036770">
    <property type="entry name" value="Ankyrin_rpt-contain_sf"/>
</dbReference>
<sequence length="379" mass="40692">MLSLYDKRGPLHHAVRYHSLAAVRLLLDSGANPNLQGGWCGAPLCDAVEYAWDDDDHDIVKALLQGGADVNGAARRPLHVASERGHTSTVRLLLESGADPHLSGYDVTALHAAAWGRDCTATFSALLGAGADPNTGDEAGRTALHYAVLCHQSPAVIQLLLDGGADPRIHDSNGGTALHYALRDRGCTTTILLSALLEAGADPNARDDNGLMSLHYAVQWRSPPITQLLLKAGADPDSRDNKGRTPLFCALIAAESTHTRWLEHAAALCDAGANIDCPDNQGITPLYDALRCARQETIFSLLQLGADPFAGREGILVSPRAIVGLIGNVNMEAILAFVTRVRFRPESTSFAQDQCVSYFASYLFIPTYLFRLGFLPVHE</sequence>
<dbReference type="PROSITE" id="PS50088">
    <property type="entry name" value="ANK_REPEAT"/>
    <property type="match status" value="5"/>
</dbReference>
<keyword evidence="1" id="KW-0677">Repeat</keyword>
<evidence type="ECO:0000313" key="5">
    <source>
        <dbReference type="Proteomes" id="UP000027195"/>
    </source>
</evidence>
<protein>
    <submittedName>
        <fullName evidence="4">Uncharacterized protein</fullName>
    </submittedName>
</protein>
<dbReference type="AlphaFoldDB" id="A0A067MKW1"/>
<dbReference type="Pfam" id="PF12796">
    <property type="entry name" value="Ank_2"/>
    <property type="match status" value="2"/>
</dbReference>
<proteinExistence type="predicted"/>
<keyword evidence="2 3" id="KW-0040">ANK repeat</keyword>
<name>A0A067MKW1_BOTB1</name>
<dbReference type="OrthoDB" id="194358at2759"/>
<dbReference type="STRING" id="930990.A0A067MKW1"/>